<dbReference type="Gene3D" id="2.60.120.430">
    <property type="entry name" value="Galactose-binding lectin"/>
    <property type="match status" value="1"/>
</dbReference>
<dbReference type="EMBL" id="JAUSVL010000001">
    <property type="protein sequence ID" value="MDQ0288870.1"/>
    <property type="molecule type" value="Genomic_DNA"/>
</dbReference>
<sequence length="572" mass="62099">MSLHRYSVVLIALFPLLVLAQATSPLVLDDFESLTGWIADGKPAAFAAASDAAVGQGAITVTLPGSVSKKVQRGDDIRELWDKSQGLSFHVKGDGSDAWGVIGVNAGYGAFSYVYFFPLKNSNWVKYTVAWSDFIPEGAVDLIGTPEGLPPSGILTLRFGCRWKIWFDNDAIPTHSFAVDHIQIETLVPPTPAPAPTTPAPFAKVLAKLRAREPVTIQFQGDSITAGTALADKLNERYSARLEVILRQWLGYDGITSRNRAVGGAKVNDARAWLQRDFAGGAPDLVCIWYGYNDKTGGISKDYFRQSMSDYIDRIAAATGGKSAVLLFATAPGTQGRFVMLDGYAQAMRDLATERGLPCFDVHALLKDLGRQNLQSVMADMAHPNARGQQLIADHLADYLVAQAGITTPRPPAATDLAANNKIVWDFESAPAGWMLEQQATISGDLASDGRRSLKLSATDNNPDHIRAWSEVIQVEPGKRYLVSAMVTNRLVSGAFGLFIATQEDGAGGGGASISFEPQAIFRDRGAKDKWSREEGEFVAPKNVTKVRLLFWIDKNSRGDIYFDSPLIERAE</sequence>
<dbReference type="InterPro" id="IPR008979">
    <property type="entry name" value="Galactose-bd-like_sf"/>
</dbReference>
<dbReference type="InterPro" id="IPR036514">
    <property type="entry name" value="SGNH_hydro_sf"/>
</dbReference>
<dbReference type="AlphaFoldDB" id="A0AAE3VEJ2"/>
<dbReference type="InterPro" id="IPR051532">
    <property type="entry name" value="Ester_Hydrolysis_Enzymes"/>
</dbReference>
<feature type="domain" description="SGNH hydrolase-type esterase" evidence="2">
    <location>
        <begin position="221"/>
        <end position="391"/>
    </location>
</feature>
<protein>
    <submittedName>
        <fullName evidence="3">Lysophospholipase L1-like esterase</fullName>
    </submittedName>
</protein>
<name>A0AAE3VEJ2_9BACT</name>
<dbReference type="SUPFAM" id="SSF49785">
    <property type="entry name" value="Galactose-binding domain-like"/>
    <property type="match status" value="2"/>
</dbReference>
<keyword evidence="4" id="KW-1185">Reference proteome</keyword>
<dbReference type="GO" id="GO:0004622">
    <property type="term" value="F:phosphatidylcholine lysophospholipase activity"/>
    <property type="evidence" value="ECO:0007669"/>
    <property type="project" value="TreeGrafter"/>
</dbReference>
<feature type="chain" id="PRO_5042283096" evidence="1">
    <location>
        <begin position="21"/>
        <end position="572"/>
    </location>
</feature>
<dbReference type="PANTHER" id="PTHR30383">
    <property type="entry name" value="THIOESTERASE 1/PROTEASE 1/LYSOPHOSPHOLIPASE L1"/>
    <property type="match status" value="1"/>
</dbReference>
<dbReference type="Pfam" id="PF13472">
    <property type="entry name" value="Lipase_GDSL_2"/>
    <property type="match status" value="1"/>
</dbReference>
<dbReference type="SUPFAM" id="SSF52266">
    <property type="entry name" value="SGNH hydrolase"/>
    <property type="match status" value="1"/>
</dbReference>
<gene>
    <name evidence="3" type="ORF">J3R75_000977</name>
</gene>
<evidence type="ECO:0000256" key="1">
    <source>
        <dbReference type="SAM" id="SignalP"/>
    </source>
</evidence>
<dbReference type="InterPro" id="IPR013830">
    <property type="entry name" value="SGNH_hydro"/>
</dbReference>
<comment type="caution">
    <text evidence="3">The sequence shown here is derived from an EMBL/GenBank/DDBJ whole genome shotgun (WGS) entry which is preliminary data.</text>
</comment>
<evidence type="ECO:0000259" key="2">
    <source>
        <dbReference type="Pfam" id="PF13472"/>
    </source>
</evidence>
<reference evidence="3" key="1">
    <citation type="submission" date="2023-07" db="EMBL/GenBank/DDBJ databases">
        <title>Genomic Encyclopedia of Type Strains, Phase IV (KMG-IV): sequencing the most valuable type-strain genomes for metagenomic binning, comparative biology and taxonomic classification.</title>
        <authorList>
            <person name="Goeker M."/>
        </authorList>
    </citation>
    <scope>NUCLEOTIDE SEQUENCE</scope>
    <source>
        <strain evidence="3">DSM 24202</strain>
    </source>
</reference>
<dbReference type="Gene3D" id="2.60.120.260">
    <property type="entry name" value="Galactose-binding domain-like"/>
    <property type="match status" value="1"/>
</dbReference>
<dbReference type="RefSeq" id="WP_307260204.1">
    <property type="nucleotide sequence ID" value="NZ_JAUSVL010000001.1"/>
</dbReference>
<evidence type="ECO:0000313" key="4">
    <source>
        <dbReference type="Proteomes" id="UP001238163"/>
    </source>
</evidence>
<accession>A0AAE3VEJ2</accession>
<feature type="signal peptide" evidence="1">
    <location>
        <begin position="1"/>
        <end position="20"/>
    </location>
</feature>
<keyword evidence="1" id="KW-0732">Signal</keyword>
<dbReference type="Proteomes" id="UP001238163">
    <property type="component" value="Unassembled WGS sequence"/>
</dbReference>
<proteinExistence type="predicted"/>
<dbReference type="Gene3D" id="3.40.50.1110">
    <property type="entry name" value="SGNH hydrolase"/>
    <property type="match status" value="1"/>
</dbReference>
<organism evidence="3 4">
    <name type="scientific">Oligosphaera ethanolica</name>
    <dbReference type="NCBI Taxonomy" id="760260"/>
    <lineage>
        <taxon>Bacteria</taxon>
        <taxon>Pseudomonadati</taxon>
        <taxon>Lentisphaerota</taxon>
        <taxon>Oligosphaeria</taxon>
        <taxon>Oligosphaerales</taxon>
        <taxon>Oligosphaeraceae</taxon>
        <taxon>Oligosphaera</taxon>
    </lineage>
</organism>
<evidence type="ECO:0000313" key="3">
    <source>
        <dbReference type="EMBL" id="MDQ0288870.1"/>
    </source>
</evidence>
<dbReference type="PANTHER" id="PTHR30383:SF5">
    <property type="entry name" value="SGNH HYDROLASE-TYPE ESTERASE DOMAIN-CONTAINING PROTEIN"/>
    <property type="match status" value="1"/>
</dbReference>